<comment type="similarity">
    <text evidence="1">Belongs to the peptidase S9A family.</text>
</comment>
<evidence type="ECO:0000256" key="1">
    <source>
        <dbReference type="ARBA" id="ARBA00005228"/>
    </source>
</evidence>
<evidence type="ECO:0000256" key="3">
    <source>
        <dbReference type="ARBA" id="ARBA00022801"/>
    </source>
</evidence>
<evidence type="ECO:0000259" key="6">
    <source>
        <dbReference type="Pfam" id="PF02897"/>
    </source>
</evidence>
<evidence type="ECO:0000256" key="2">
    <source>
        <dbReference type="ARBA" id="ARBA00022670"/>
    </source>
</evidence>
<dbReference type="InterPro" id="IPR023302">
    <property type="entry name" value="Pept_S9A_N"/>
</dbReference>
<dbReference type="PROSITE" id="PS00708">
    <property type="entry name" value="PRO_ENDOPEP_SER"/>
    <property type="match status" value="1"/>
</dbReference>
<feature type="domain" description="Peptidase S9 prolyl oligopeptidase catalytic" evidence="5">
    <location>
        <begin position="481"/>
        <end position="696"/>
    </location>
</feature>
<evidence type="ECO:0000256" key="4">
    <source>
        <dbReference type="ARBA" id="ARBA00022825"/>
    </source>
</evidence>
<dbReference type="PANTHER" id="PTHR11757:SF19">
    <property type="entry name" value="PROLYL ENDOPEPTIDASE-LIKE"/>
    <property type="match status" value="1"/>
</dbReference>
<sequence>MSDQAAQTTHAPLVRAFHGVTLSDPHAWLRAENWRDVMRDPSLLAPDIRAWLEAENAAAEAWFAPRAELRQHLVKEMRGRIKEDDSSVPATDGPFAYFTRFREGGQHPLICRRPAGAIAGETVILDGDALAEGKAYFQFGDARQSPDHALYAWTADEAGSEYYTLRIRDIATGADRADEIGETTGDVLWSADGQYIFYIRRDPEHRPSFVYRHRLGTDPGEDVLIYEEPDKGFFVSLGQTQSGRFGLVSCGDHDTSEIWLIDRHDPLAPLRLVEPREVGLRYGVEHHPDLDGTESLVIETNADGAEDFKIVAAPLATPGRAQWREIVPHKQGRLILSVAVLRGHLLRLEREDGLPRLVVRDLAGGAEHAVAFAEEAYSLGFDPGYGFDKSEIRFTYSSMTTPTEVWDYDVASRARVLRKRQEVPSGHDPERYVTRRLMAPAADGELVPVSLLFARDTPLDGSAPCLLYGYGAYGISIPAGFSTSRLSLVDRGFVYAIAHIRGGTEKGWRWYREGKLARKTNTFHDFIAAGEHLIRERLVAPDKIVAHGGSAGGMLMGAVANLRPDLFAGIVAEVPFVDVLNTMLDDTLPLTPPEWPEWGNPITDPDAFAHIRSYSPYDNVAAQDYPAIFALAGLTDPRVTYWEPAKWVARLREVKTDPRPLLLRTNMEAGHGGAAGRFDRLEETAQVQAFALAIAGKG</sequence>
<dbReference type="Gene3D" id="3.40.50.1820">
    <property type="entry name" value="alpha/beta hydrolase"/>
    <property type="match status" value="1"/>
</dbReference>
<proteinExistence type="inferred from homology"/>
<evidence type="ECO:0000259" key="5">
    <source>
        <dbReference type="Pfam" id="PF00326"/>
    </source>
</evidence>
<organism evidence="7 8">
    <name type="scientific">Ancylobacter radicis</name>
    <dbReference type="NCBI Taxonomy" id="2836179"/>
    <lineage>
        <taxon>Bacteria</taxon>
        <taxon>Pseudomonadati</taxon>
        <taxon>Pseudomonadota</taxon>
        <taxon>Alphaproteobacteria</taxon>
        <taxon>Hyphomicrobiales</taxon>
        <taxon>Xanthobacteraceae</taxon>
        <taxon>Ancylobacter</taxon>
    </lineage>
</organism>
<dbReference type="InterPro" id="IPR051543">
    <property type="entry name" value="Serine_Peptidase_S9A"/>
</dbReference>
<name>A0ABS5RCH1_9HYPH</name>
<keyword evidence="2" id="KW-0645">Protease</keyword>
<dbReference type="InterPro" id="IPR029058">
    <property type="entry name" value="AB_hydrolase_fold"/>
</dbReference>
<dbReference type="PANTHER" id="PTHR11757">
    <property type="entry name" value="PROTEASE FAMILY S9A OLIGOPEPTIDASE"/>
    <property type="match status" value="1"/>
</dbReference>
<dbReference type="Pfam" id="PF00326">
    <property type="entry name" value="Peptidase_S9"/>
    <property type="match status" value="1"/>
</dbReference>
<dbReference type="EMBL" id="JAHCQH010000021">
    <property type="protein sequence ID" value="MBS9478802.1"/>
    <property type="molecule type" value="Genomic_DNA"/>
</dbReference>
<dbReference type="RefSeq" id="WP_213756768.1">
    <property type="nucleotide sequence ID" value="NZ_JAHCQH010000021.1"/>
</dbReference>
<dbReference type="Proteomes" id="UP001166585">
    <property type="component" value="Unassembled WGS sequence"/>
</dbReference>
<accession>A0ABS5RCH1</accession>
<dbReference type="SUPFAM" id="SSF50993">
    <property type="entry name" value="Peptidase/esterase 'gauge' domain"/>
    <property type="match status" value="1"/>
</dbReference>
<dbReference type="InterPro" id="IPR002470">
    <property type="entry name" value="Peptidase_S9A"/>
</dbReference>
<reference evidence="7" key="1">
    <citation type="submission" date="2021-05" db="EMBL/GenBank/DDBJ databases">
        <authorList>
            <person name="Sun Q."/>
            <person name="Inoue M."/>
        </authorList>
    </citation>
    <scope>NUCLEOTIDE SEQUENCE</scope>
    <source>
        <strain evidence="7">VKM B-3255</strain>
    </source>
</reference>
<dbReference type="SUPFAM" id="SSF53474">
    <property type="entry name" value="alpha/beta-Hydrolases"/>
    <property type="match status" value="1"/>
</dbReference>
<dbReference type="Pfam" id="PF02897">
    <property type="entry name" value="Peptidase_S9_N"/>
    <property type="match status" value="1"/>
</dbReference>
<evidence type="ECO:0000313" key="7">
    <source>
        <dbReference type="EMBL" id="MBS9478802.1"/>
    </source>
</evidence>
<keyword evidence="4" id="KW-0720">Serine protease</keyword>
<dbReference type="InterPro" id="IPR001375">
    <property type="entry name" value="Peptidase_S9_cat"/>
</dbReference>
<keyword evidence="8" id="KW-1185">Reference proteome</keyword>
<dbReference type="Gene3D" id="2.130.10.120">
    <property type="entry name" value="Prolyl oligopeptidase, N-terminal domain"/>
    <property type="match status" value="1"/>
</dbReference>
<comment type="caution">
    <text evidence="7">The sequence shown here is derived from an EMBL/GenBank/DDBJ whole genome shotgun (WGS) entry which is preliminary data.</text>
</comment>
<dbReference type="InterPro" id="IPR002471">
    <property type="entry name" value="Pept_S9_AS"/>
</dbReference>
<dbReference type="PRINTS" id="PR00862">
    <property type="entry name" value="PROLIGOPTASE"/>
</dbReference>
<keyword evidence="3" id="KW-0378">Hydrolase</keyword>
<gene>
    <name evidence="7" type="ORF">KIP89_16970</name>
</gene>
<protein>
    <submittedName>
        <fullName evidence="7">S9 family peptidase</fullName>
    </submittedName>
</protein>
<evidence type="ECO:0000313" key="8">
    <source>
        <dbReference type="Proteomes" id="UP001166585"/>
    </source>
</evidence>
<feature type="domain" description="Peptidase S9A N-terminal" evidence="6">
    <location>
        <begin position="13"/>
        <end position="419"/>
    </location>
</feature>